<dbReference type="AlphaFoldDB" id="A0A371DBF6"/>
<gene>
    <name evidence="1" type="ORF">OH76DRAFT_512953</name>
</gene>
<protein>
    <submittedName>
        <fullName evidence="1">Uncharacterized protein</fullName>
    </submittedName>
</protein>
<keyword evidence="2" id="KW-1185">Reference proteome</keyword>
<reference evidence="1 2" key="1">
    <citation type="journal article" date="2018" name="Biotechnol. Biofuels">
        <title>Integrative visual omics of the white-rot fungus Polyporus brumalis exposes the biotechnological potential of its oxidative enzymes for delignifying raw plant biomass.</title>
        <authorList>
            <person name="Miyauchi S."/>
            <person name="Rancon A."/>
            <person name="Drula E."/>
            <person name="Hage H."/>
            <person name="Chaduli D."/>
            <person name="Favel A."/>
            <person name="Grisel S."/>
            <person name="Henrissat B."/>
            <person name="Herpoel-Gimbert I."/>
            <person name="Ruiz-Duenas F.J."/>
            <person name="Chevret D."/>
            <person name="Hainaut M."/>
            <person name="Lin J."/>
            <person name="Wang M."/>
            <person name="Pangilinan J."/>
            <person name="Lipzen A."/>
            <person name="Lesage-Meessen L."/>
            <person name="Navarro D."/>
            <person name="Riley R."/>
            <person name="Grigoriev I.V."/>
            <person name="Zhou S."/>
            <person name="Raouche S."/>
            <person name="Rosso M.N."/>
        </authorList>
    </citation>
    <scope>NUCLEOTIDE SEQUENCE [LARGE SCALE GENOMIC DNA]</scope>
    <source>
        <strain evidence="1 2">BRFM 1820</strain>
    </source>
</reference>
<organism evidence="1 2">
    <name type="scientific">Lentinus brumalis</name>
    <dbReference type="NCBI Taxonomy" id="2498619"/>
    <lineage>
        <taxon>Eukaryota</taxon>
        <taxon>Fungi</taxon>
        <taxon>Dikarya</taxon>
        <taxon>Basidiomycota</taxon>
        <taxon>Agaricomycotina</taxon>
        <taxon>Agaricomycetes</taxon>
        <taxon>Polyporales</taxon>
        <taxon>Polyporaceae</taxon>
        <taxon>Lentinus</taxon>
    </lineage>
</organism>
<sequence>MSSCGDRAMRKFVVGMSHSVVLRGPWADVKYKRDVSVSDARGHYIPLTGSTGGRNTDLRSKTGCINVSTPPQTLNLLLIRRHRRSQKTMISEEIDPVSQAERLLHALQDSHTRLELDVLKHLEGTASAILAFARSGINSYAPINTLPAEVLGIVFQHFLPSEGRGFRFSGYEEPRMAEEVRSRTTLTHVCRRWRLVALDMATLWTVIDEFCHDSSSAFLARSGDMSLQVYVKQTLCRDAGRTLIPHGSRIRDLHLSIPRERRSVVPSTAPEFPFEAENLERLCIVTDARPFDESRPNIDLDMSPVLFPGPTPRLKMLILRGMCWLPVIPYSTLTHLHITQGTPVSLVTLLAFLGRCTALEELILVDIYIGRASGVPLDHAVALPHLRMLVLGINQSHLSMRRLLQYLLLPAAVTLRVNGVYAFRALSDLRPFPKLPFTSGLDTLSIDHTIGRLVIRASGPSSMLLLDFKEYPIASHDHAIHLMKSLIPFDSIVDLRYRSHTLHARLAVHLLADEPMPSLAKLSFVDVGDVPIVTEALAERRDAYVHAISAALERSPNLQELQLWSADAEFPSRLALRASAPSLRTLVFHRSGKSDAVSDLDTLRGQAKDAQMCSCLECEPPMTIPGVDPVHHIYEWRS</sequence>
<dbReference type="STRING" id="139420.A0A371DBF6"/>
<dbReference type="Proteomes" id="UP000256964">
    <property type="component" value="Unassembled WGS sequence"/>
</dbReference>
<evidence type="ECO:0000313" key="2">
    <source>
        <dbReference type="Proteomes" id="UP000256964"/>
    </source>
</evidence>
<name>A0A371DBF6_9APHY</name>
<proteinExistence type="predicted"/>
<evidence type="ECO:0000313" key="1">
    <source>
        <dbReference type="EMBL" id="RDX49802.1"/>
    </source>
</evidence>
<dbReference type="Gene3D" id="1.20.1280.50">
    <property type="match status" value="1"/>
</dbReference>
<dbReference type="OrthoDB" id="2746049at2759"/>
<dbReference type="SUPFAM" id="SSF52047">
    <property type="entry name" value="RNI-like"/>
    <property type="match status" value="1"/>
</dbReference>
<accession>A0A371DBF6</accession>
<dbReference type="EMBL" id="KZ857403">
    <property type="protein sequence ID" value="RDX49802.1"/>
    <property type="molecule type" value="Genomic_DNA"/>
</dbReference>